<dbReference type="AlphaFoldDB" id="A0A318H1X5"/>
<dbReference type="EMBL" id="QJJS01000013">
    <property type="protein sequence ID" value="PXW94557.1"/>
    <property type="molecule type" value="Genomic_DNA"/>
</dbReference>
<reference evidence="3 4" key="1">
    <citation type="submission" date="2018-05" db="EMBL/GenBank/DDBJ databases">
        <title>Genomic Encyclopedia of Type Strains, Phase IV (KMG-IV): sequencing the most valuable type-strain genomes for metagenomic binning, comparative biology and taxonomic classification.</title>
        <authorList>
            <person name="Goeker M."/>
        </authorList>
    </citation>
    <scope>NUCLEOTIDE SEQUENCE [LARGE SCALE GENOMIC DNA]</scope>
    <source>
        <strain evidence="3 4">DSM 566</strain>
    </source>
</reference>
<comment type="caution">
    <text evidence="3">The sequence shown here is derived from an EMBL/GenBank/DDBJ whole genome shotgun (WGS) entry which is preliminary data.</text>
</comment>
<dbReference type="InterPro" id="IPR050248">
    <property type="entry name" value="Polysacc_deacetylase_ArnD"/>
</dbReference>
<feature type="domain" description="NodB homology" evidence="2">
    <location>
        <begin position="46"/>
        <end position="263"/>
    </location>
</feature>
<evidence type="ECO:0000259" key="2">
    <source>
        <dbReference type="PROSITE" id="PS51677"/>
    </source>
</evidence>
<dbReference type="PROSITE" id="PS51677">
    <property type="entry name" value="NODB"/>
    <property type="match status" value="1"/>
</dbReference>
<evidence type="ECO:0000256" key="1">
    <source>
        <dbReference type="SAM" id="SignalP"/>
    </source>
</evidence>
<dbReference type="RefSeq" id="WP_110401450.1">
    <property type="nucleotide sequence ID" value="NZ_QJJS01000013.1"/>
</dbReference>
<dbReference type="CDD" id="cd10917">
    <property type="entry name" value="CE4_NodB_like_6s_7s"/>
    <property type="match status" value="1"/>
</dbReference>
<organism evidence="3 4">
    <name type="scientific">Sphaerotilus hippei</name>
    <dbReference type="NCBI Taxonomy" id="744406"/>
    <lineage>
        <taxon>Bacteria</taxon>
        <taxon>Pseudomonadati</taxon>
        <taxon>Pseudomonadota</taxon>
        <taxon>Betaproteobacteria</taxon>
        <taxon>Burkholderiales</taxon>
        <taxon>Sphaerotilaceae</taxon>
        <taxon>Sphaerotilus</taxon>
    </lineage>
</organism>
<dbReference type="Pfam" id="PF01522">
    <property type="entry name" value="Polysacc_deac_1"/>
    <property type="match status" value="1"/>
</dbReference>
<evidence type="ECO:0000313" key="3">
    <source>
        <dbReference type="EMBL" id="PXW94557.1"/>
    </source>
</evidence>
<feature type="signal peptide" evidence="1">
    <location>
        <begin position="1"/>
        <end position="28"/>
    </location>
</feature>
<name>A0A318H1X5_9BURK</name>
<keyword evidence="4" id="KW-1185">Reference proteome</keyword>
<feature type="chain" id="PRO_5016429277" evidence="1">
    <location>
        <begin position="29"/>
        <end position="281"/>
    </location>
</feature>
<dbReference type="Gene3D" id="3.20.20.370">
    <property type="entry name" value="Glycoside hydrolase/deacetylase"/>
    <property type="match status" value="1"/>
</dbReference>
<accession>A0A318H1X5</accession>
<dbReference type="GO" id="GO:0016810">
    <property type="term" value="F:hydrolase activity, acting on carbon-nitrogen (but not peptide) bonds"/>
    <property type="evidence" value="ECO:0007669"/>
    <property type="project" value="InterPro"/>
</dbReference>
<keyword evidence="1" id="KW-0732">Signal</keyword>
<dbReference type="InterPro" id="IPR002509">
    <property type="entry name" value="NODB_dom"/>
</dbReference>
<dbReference type="Proteomes" id="UP000247811">
    <property type="component" value="Unassembled WGS sequence"/>
</dbReference>
<sequence>MRAGCDLSRRVRAAAALALRAVAAAVLAVPAGVVSSAPVAPLACARPLFLTFDTGHMGVAPLVADVLARHQVRATFFLANERTLTDGSSLDAQWAPWWKARAAEGHLFGSHTHDHVYWRADRPDGRFDMRATFGPDAGRTRVMDAAAYCAELDRSATRFTQMTGQRMAPLFRAPGGKHSPALLAAASRCGWAHVPWSPAGFLGDELPSERYPNRMLLERALRDIRPGDILLAHLGIWSRQDVWAPAVLEPLLDGLRQRGHCFATLAEHPAYRAAVARGRQP</sequence>
<proteinExistence type="predicted"/>
<evidence type="ECO:0000313" key="4">
    <source>
        <dbReference type="Proteomes" id="UP000247811"/>
    </source>
</evidence>
<protein>
    <submittedName>
        <fullName evidence="3">Peptidoglycan/xylan/chitin deacetylase (PgdA/CDA1 family)</fullName>
    </submittedName>
</protein>
<dbReference type="PANTHER" id="PTHR10587">
    <property type="entry name" value="GLYCOSYL TRANSFERASE-RELATED"/>
    <property type="match status" value="1"/>
</dbReference>
<dbReference type="SUPFAM" id="SSF88713">
    <property type="entry name" value="Glycoside hydrolase/deacetylase"/>
    <property type="match status" value="1"/>
</dbReference>
<dbReference type="GO" id="GO:0005975">
    <property type="term" value="P:carbohydrate metabolic process"/>
    <property type="evidence" value="ECO:0007669"/>
    <property type="project" value="InterPro"/>
</dbReference>
<gene>
    <name evidence="3" type="ORF">C7444_11348</name>
</gene>
<dbReference type="OrthoDB" id="9812065at2"/>
<dbReference type="InterPro" id="IPR011330">
    <property type="entry name" value="Glyco_hydro/deAcase_b/a-brl"/>
</dbReference>